<evidence type="ECO:0000256" key="1">
    <source>
        <dbReference type="ARBA" id="ARBA00004265"/>
    </source>
</evidence>
<organism evidence="23 24">
    <name type="scientific">Erpetoichthys calabaricus</name>
    <name type="common">Rope fish</name>
    <name type="synonym">Calamoichthys calabaricus</name>
    <dbReference type="NCBI Taxonomy" id="27687"/>
    <lineage>
        <taxon>Eukaryota</taxon>
        <taxon>Metazoa</taxon>
        <taxon>Chordata</taxon>
        <taxon>Craniata</taxon>
        <taxon>Vertebrata</taxon>
        <taxon>Euteleostomi</taxon>
        <taxon>Actinopterygii</taxon>
        <taxon>Polypteriformes</taxon>
        <taxon>Polypteridae</taxon>
        <taxon>Erpetoichthys</taxon>
    </lineage>
</organism>
<evidence type="ECO:0000256" key="20">
    <source>
        <dbReference type="SAM" id="Phobius"/>
    </source>
</evidence>
<evidence type="ECO:0000256" key="21">
    <source>
        <dbReference type="SAM" id="SignalP"/>
    </source>
</evidence>
<evidence type="ECO:0000256" key="4">
    <source>
        <dbReference type="ARBA" id="ARBA00022452"/>
    </source>
</evidence>
<comment type="similarity">
    <text evidence="2">Belongs to the MPEG1 family.</text>
</comment>
<dbReference type="Pfam" id="PF01823">
    <property type="entry name" value="MACPF"/>
    <property type="match status" value="1"/>
</dbReference>
<feature type="region of interest" description="Disordered" evidence="19">
    <location>
        <begin position="689"/>
        <end position="725"/>
    </location>
</feature>
<dbReference type="GO" id="GO:0030670">
    <property type="term" value="C:phagocytic vesicle membrane"/>
    <property type="evidence" value="ECO:0007669"/>
    <property type="project" value="UniProtKB-SubCell"/>
</dbReference>
<feature type="domain" description="MACPF" evidence="22">
    <location>
        <begin position="31"/>
        <end position="346"/>
    </location>
</feature>
<evidence type="ECO:0000256" key="19">
    <source>
        <dbReference type="SAM" id="MobiDB-lite"/>
    </source>
</evidence>
<dbReference type="Ensembl" id="ENSECRT00000010347.1">
    <property type="protein sequence ID" value="ENSECRP00000010181.1"/>
    <property type="gene ID" value="ENSECRG00000006793.1"/>
</dbReference>
<reference evidence="23" key="3">
    <citation type="submission" date="2025-09" db="UniProtKB">
        <authorList>
            <consortium name="Ensembl"/>
        </authorList>
    </citation>
    <scope>IDENTIFICATION</scope>
</reference>
<dbReference type="PANTHER" id="PTHR31463:SF4">
    <property type="entry name" value="MACROPHAGE-EXPRESSED GENE 1 PROTEIN"/>
    <property type="match status" value="1"/>
</dbReference>
<feature type="compositionally biased region" description="Basic and acidic residues" evidence="19">
    <location>
        <begin position="692"/>
        <end position="701"/>
    </location>
</feature>
<reference evidence="23" key="2">
    <citation type="submission" date="2025-08" db="UniProtKB">
        <authorList>
            <consortium name="Ensembl"/>
        </authorList>
    </citation>
    <scope>IDENTIFICATION</scope>
</reference>
<comment type="subcellular location">
    <subcellularLocation>
        <location evidence="1">Cytoplasmic vesicle</location>
        <location evidence="1">Phagosome membrane</location>
        <topology evidence="1">Multi-pass membrane protein</topology>
    </subcellularLocation>
</comment>
<feature type="compositionally biased region" description="Polar residues" evidence="19">
    <location>
        <begin position="710"/>
        <end position="725"/>
    </location>
</feature>
<evidence type="ECO:0000256" key="18">
    <source>
        <dbReference type="ARBA" id="ARBA00045689"/>
    </source>
</evidence>
<keyword evidence="14" id="KW-0325">Glycoprotein</keyword>
<evidence type="ECO:0000256" key="15">
    <source>
        <dbReference type="ARBA" id="ARBA00023329"/>
    </source>
</evidence>
<keyword evidence="6 20" id="KW-0812">Transmembrane</keyword>
<evidence type="ECO:0000256" key="5">
    <source>
        <dbReference type="ARBA" id="ARBA00022588"/>
    </source>
</evidence>
<reference evidence="23" key="1">
    <citation type="submission" date="2021-06" db="EMBL/GenBank/DDBJ databases">
        <authorList>
            <consortium name="Wellcome Sanger Institute Data Sharing"/>
        </authorList>
    </citation>
    <scope>NUCLEOTIDE SEQUENCE [LARGE SCALE GENOMIC DNA]</scope>
</reference>
<evidence type="ECO:0000256" key="7">
    <source>
        <dbReference type="ARBA" id="ARBA00022729"/>
    </source>
</evidence>
<evidence type="ECO:0000256" key="6">
    <source>
        <dbReference type="ARBA" id="ARBA00022692"/>
    </source>
</evidence>
<evidence type="ECO:0000313" key="24">
    <source>
        <dbReference type="Proteomes" id="UP000694620"/>
    </source>
</evidence>
<evidence type="ECO:0000256" key="9">
    <source>
        <dbReference type="ARBA" id="ARBA00022859"/>
    </source>
</evidence>
<evidence type="ECO:0000256" key="11">
    <source>
        <dbReference type="ARBA" id="ARBA00023130"/>
    </source>
</evidence>
<evidence type="ECO:0000256" key="10">
    <source>
        <dbReference type="ARBA" id="ARBA00022989"/>
    </source>
</evidence>
<keyword evidence="12 20" id="KW-0472">Membrane</keyword>
<evidence type="ECO:0000313" key="23">
    <source>
        <dbReference type="Ensembl" id="ENSECRP00000010181.1"/>
    </source>
</evidence>
<keyword evidence="24" id="KW-1185">Reference proteome</keyword>
<dbReference type="Proteomes" id="UP000694620">
    <property type="component" value="Chromosome 10"/>
</dbReference>
<dbReference type="SMART" id="SM00457">
    <property type="entry name" value="MACPF"/>
    <property type="match status" value="1"/>
</dbReference>
<dbReference type="PANTHER" id="PTHR31463">
    <property type="entry name" value="MACROPHAGE-EXPRESSED GENE 1 PROTEIN"/>
    <property type="match status" value="1"/>
</dbReference>
<keyword evidence="4" id="KW-1134">Transmembrane beta strand</keyword>
<dbReference type="GeneID" id="114659736"/>
<evidence type="ECO:0000256" key="2">
    <source>
        <dbReference type="ARBA" id="ARBA00007256"/>
    </source>
</evidence>
<evidence type="ECO:0000256" key="14">
    <source>
        <dbReference type="ARBA" id="ARBA00023180"/>
    </source>
</evidence>
<dbReference type="CDD" id="cd22579">
    <property type="entry name" value="MPEG1_P2"/>
    <property type="match status" value="1"/>
</dbReference>
<evidence type="ECO:0000256" key="17">
    <source>
        <dbReference type="ARBA" id="ARBA00045657"/>
    </source>
</evidence>
<feature type="chain" id="PRO_5034744399" description="Macrophage-expressed gene 1 protein" evidence="21">
    <location>
        <begin position="22"/>
        <end position="725"/>
    </location>
</feature>
<keyword evidence="8" id="KW-0832">Ubl conjugation</keyword>
<comment type="function">
    <text evidence="17">Pore-forming protein that plays a central role in antigen cross-presentation in dendritic cells by mediating delivery of antigens for cross-presentation. Dendritic cells bridge innate and adaptive immunity by capturing exogenous antigens on MHC class-I molecules and presenting them to naive CD8(+) T-cells. Acts by forming a pore in antigen-containing compartments, promoting the release of antigens into the cytosol, enabling generation of MHCI:peptide complexes and T-cell priming.</text>
</comment>
<dbReference type="OrthoDB" id="5950457at2759"/>
<dbReference type="RefSeq" id="XP_028668203.1">
    <property type="nucleotide sequence ID" value="XM_028812370.2"/>
</dbReference>
<name>A0A8C4X707_ERPCA</name>
<keyword evidence="9" id="KW-0391">Immunity</keyword>
<proteinExistence type="inferred from homology"/>
<keyword evidence="7 21" id="KW-0732">Signal</keyword>
<evidence type="ECO:0000256" key="12">
    <source>
        <dbReference type="ARBA" id="ARBA00023136"/>
    </source>
</evidence>
<keyword evidence="11" id="KW-1064">Adaptive immunity</keyword>
<dbReference type="PROSITE" id="PS51412">
    <property type="entry name" value="MACPF_2"/>
    <property type="match status" value="1"/>
</dbReference>
<keyword evidence="15" id="KW-0968">Cytoplasmic vesicle</keyword>
<evidence type="ECO:0000256" key="13">
    <source>
        <dbReference type="ARBA" id="ARBA00023157"/>
    </source>
</evidence>
<gene>
    <name evidence="23" type="primary">LOC114659736</name>
</gene>
<dbReference type="GO" id="GO:0002250">
    <property type="term" value="P:adaptive immune response"/>
    <property type="evidence" value="ECO:0007669"/>
    <property type="project" value="UniProtKB-KW"/>
</dbReference>
<dbReference type="GO" id="GO:0045087">
    <property type="term" value="P:innate immune response"/>
    <property type="evidence" value="ECO:0007669"/>
    <property type="project" value="UniProtKB-KW"/>
</dbReference>
<keyword evidence="5" id="KW-0399">Innate immunity</keyword>
<sequence length="725" mass="80244">MPWLSVLCLSWLLGLVQQCAGQGPSLKNLPEFQECKKLIPVPALEVLPGGGWDNLRNVDMGRVMNFSFSKCQTTEDGYYLIPDEVFVIPQKQTQVETNSEIIENWMEHKSTVAHSINVDTSFFSVVNGKFSAENQRVKTHQVRDKTSTTRVQVRNHIYSVKTNPNFSFDPRFKRQLVDIANALENNHTRAATYLSELLVLNYGTHVITSVKAGALLVQEDYLHSLYFSDFTNQKSTITASAGINFFNKVNIGVKGSSTTEDSDTKQYTGNTTYSLIEGHGSLPFYPGITLKIWQEGITNNLVAIDRSGLPLHFFLNKETLEDLPEPTIRRLSKSIEKAIMLYYTVNKHPGCLKPDSKNFNFQANVDDGSCEGVATNFSFGGVYQECSILVGNGEELCRSLEQKNPLTGGFSCAASYTAVKLRSEVKEEIYSIYECHKRCHGCWLLFSCCDNVCGDAYYIRRVQFTTYWCAAINEVVPEFNGYLFGGLYSKSMQNPITNSQSCPSHFIPLKILQDLSICVSNDYEMASQYAVGFGGFLSCEATNPLAGKSRTACATGFSQHVAAISDGCQVLFCVTSGVFNGGELLPIKLPPFTRPPLSSHSFTNTVMVMTEGEMYWIKDSTTKLWKTVKSADIQKMATLIDPNRNALSGGAAFGVALAVTVVLATVITVAVFGVKRCRRRGYRELANSSRENLNEETRGNEAEVEIDVSGSETEAADSSSQMSRA</sequence>
<dbReference type="InterPro" id="IPR039707">
    <property type="entry name" value="MPEG1"/>
</dbReference>
<dbReference type="AlphaFoldDB" id="A0A8C4X707"/>
<dbReference type="GO" id="GO:0042742">
    <property type="term" value="P:defense response to bacterium"/>
    <property type="evidence" value="ECO:0007669"/>
    <property type="project" value="TreeGrafter"/>
</dbReference>
<evidence type="ECO:0000256" key="16">
    <source>
        <dbReference type="ARBA" id="ARBA00030728"/>
    </source>
</evidence>
<comment type="function">
    <text evidence="18">Pore-forming protein involved in both innate and adaptive immunity. Plays a central role in antigen cross-presentation in dendritic cells by forming a pore in antigen-containing compartments, thereby promoting delivery of antigens for cross-presentation. Also involved in innate immune response following bacterial infection; shows antibacterial activity against a wide spectrum of Gram-positive, Gram-negative and acid-fast bacteria. Reduces the viability of the intracytosolic pathogen L.monocytogenes by inhibiting acidification of the phagocytic vacuole of host cells which restricts bacterial translocation from the vacuole to the cytosol. Required for the antibacterial activity of reactive oxygen species and nitric oxide.</text>
</comment>
<evidence type="ECO:0000256" key="8">
    <source>
        <dbReference type="ARBA" id="ARBA00022843"/>
    </source>
</evidence>
<keyword evidence="13" id="KW-1015">Disulfide bond</keyword>
<protein>
    <recommendedName>
        <fullName evidence="3">Macrophage-expressed gene 1 protein</fullName>
    </recommendedName>
    <alternativeName>
        <fullName evidence="16">Perforin-2</fullName>
    </alternativeName>
</protein>
<dbReference type="InterPro" id="IPR020864">
    <property type="entry name" value="MACPF"/>
</dbReference>
<evidence type="ECO:0000256" key="3">
    <source>
        <dbReference type="ARBA" id="ARBA00021365"/>
    </source>
</evidence>
<evidence type="ECO:0000259" key="22">
    <source>
        <dbReference type="PROSITE" id="PS51412"/>
    </source>
</evidence>
<keyword evidence="10 20" id="KW-1133">Transmembrane helix</keyword>
<feature type="signal peptide" evidence="21">
    <location>
        <begin position="1"/>
        <end position="21"/>
    </location>
</feature>
<dbReference type="GeneTree" id="ENSGT00390000008048"/>
<accession>A0A8C4X707</accession>
<feature type="transmembrane region" description="Helical" evidence="20">
    <location>
        <begin position="651"/>
        <end position="674"/>
    </location>
</feature>